<feature type="region of interest" description="Disordered" evidence="1">
    <location>
        <begin position="68"/>
        <end position="87"/>
    </location>
</feature>
<evidence type="ECO:0000256" key="1">
    <source>
        <dbReference type="SAM" id="MobiDB-lite"/>
    </source>
</evidence>
<accession>A0ABR2PQS4</accession>
<name>A0ABR2PQS4_9ROSI</name>
<sequence>MRLIDALDMGFPLLVLNSHESFVHLWARRYRLPLPRSIDDFPLDLVIREMSGCERLRGKVGAPMTDGSGVMKDVAIPSNDEARNEHY</sequence>
<evidence type="ECO:0000313" key="3">
    <source>
        <dbReference type="Proteomes" id="UP001396334"/>
    </source>
</evidence>
<gene>
    <name evidence="2" type="ORF">V6N11_028767</name>
</gene>
<keyword evidence="3" id="KW-1185">Reference proteome</keyword>
<organism evidence="2 3">
    <name type="scientific">Hibiscus sabdariffa</name>
    <name type="common">roselle</name>
    <dbReference type="NCBI Taxonomy" id="183260"/>
    <lineage>
        <taxon>Eukaryota</taxon>
        <taxon>Viridiplantae</taxon>
        <taxon>Streptophyta</taxon>
        <taxon>Embryophyta</taxon>
        <taxon>Tracheophyta</taxon>
        <taxon>Spermatophyta</taxon>
        <taxon>Magnoliopsida</taxon>
        <taxon>eudicotyledons</taxon>
        <taxon>Gunneridae</taxon>
        <taxon>Pentapetalae</taxon>
        <taxon>rosids</taxon>
        <taxon>malvids</taxon>
        <taxon>Malvales</taxon>
        <taxon>Malvaceae</taxon>
        <taxon>Malvoideae</taxon>
        <taxon>Hibiscus</taxon>
    </lineage>
</organism>
<proteinExistence type="predicted"/>
<reference evidence="2 3" key="1">
    <citation type="journal article" date="2024" name="G3 (Bethesda)">
        <title>Genome assembly of Hibiscus sabdariffa L. provides insights into metabolisms of medicinal natural products.</title>
        <authorList>
            <person name="Kim T."/>
        </authorList>
    </citation>
    <scope>NUCLEOTIDE SEQUENCE [LARGE SCALE GENOMIC DNA]</scope>
    <source>
        <strain evidence="2">TK-2024</strain>
        <tissue evidence="2">Old leaves</tissue>
    </source>
</reference>
<dbReference type="Proteomes" id="UP001396334">
    <property type="component" value="Unassembled WGS sequence"/>
</dbReference>
<dbReference type="EMBL" id="JBBPBN010000053">
    <property type="protein sequence ID" value="KAK8990807.1"/>
    <property type="molecule type" value="Genomic_DNA"/>
</dbReference>
<comment type="caution">
    <text evidence="2">The sequence shown here is derived from an EMBL/GenBank/DDBJ whole genome shotgun (WGS) entry which is preliminary data.</text>
</comment>
<evidence type="ECO:0000313" key="2">
    <source>
        <dbReference type="EMBL" id="KAK8990807.1"/>
    </source>
</evidence>
<protein>
    <submittedName>
        <fullName evidence="2">Uncharacterized protein</fullName>
    </submittedName>
</protein>